<evidence type="ECO:0000313" key="1">
    <source>
        <dbReference type="EMBL" id="CAE6443383.1"/>
    </source>
</evidence>
<dbReference type="AlphaFoldDB" id="A0A8H3AYM1"/>
<accession>A0A8H3AYM1</accession>
<dbReference type="EMBL" id="CAJMXA010000801">
    <property type="protein sequence ID" value="CAE6443383.1"/>
    <property type="molecule type" value="Genomic_DNA"/>
</dbReference>
<dbReference type="Proteomes" id="UP000663853">
    <property type="component" value="Unassembled WGS sequence"/>
</dbReference>
<sequence>MFNLKIRWPFTSDPCPIPPTVPPAMDPKKAFKELLAWANSQDPDTIEFTIQNIDFEVADEMDEKLVSKGFKTRFGWSGIDRVATFKIPVKIHELPRSWLVRQTSLIDQHLEAVAPCGKPSVVPKGSPRIILGDVGGCGSTVKPTWDPKIKPVNTSQTSPSTYQPDGTLYLQYQDPASKLPINIGTMPRVVLQICYNQAIEGTLDRSCDFLYNSPGNNIHGVIICEMVYLRPEKQGFRARMSLWVRHPRGDFSFDFPSAPCRLQGQEAHNFPYPREMDETATITSSHKSDTSLDNSDFYHHGRDPDGRYPIWNQTGWKVILDETDPKDGDGWRNDFDFVLNFYNLVRVCDSKEFPLLPVEAREIKLDMKWLRKQLQADLRSIRGEVQVERAVRVNIEYPMALVSPDVRRLLKKKLAATKVKSGSETAESLTPPL</sequence>
<proteinExistence type="predicted"/>
<evidence type="ECO:0000313" key="2">
    <source>
        <dbReference type="Proteomes" id="UP000663853"/>
    </source>
</evidence>
<reference evidence="1" key="1">
    <citation type="submission" date="2021-01" db="EMBL/GenBank/DDBJ databases">
        <authorList>
            <person name="Kaushik A."/>
        </authorList>
    </citation>
    <scope>NUCLEOTIDE SEQUENCE</scope>
    <source>
        <strain evidence="1">AG6-10EEA</strain>
    </source>
</reference>
<name>A0A8H3AYM1_9AGAM</name>
<gene>
    <name evidence="1" type="ORF">RDB_LOCUS39325</name>
</gene>
<protein>
    <submittedName>
        <fullName evidence="1">Uncharacterized protein</fullName>
    </submittedName>
</protein>
<organism evidence="1 2">
    <name type="scientific">Rhizoctonia solani</name>
    <dbReference type="NCBI Taxonomy" id="456999"/>
    <lineage>
        <taxon>Eukaryota</taxon>
        <taxon>Fungi</taxon>
        <taxon>Dikarya</taxon>
        <taxon>Basidiomycota</taxon>
        <taxon>Agaricomycotina</taxon>
        <taxon>Agaricomycetes</taxon>
        <taxon>Cantharellales</taxon>
        <taxon>Ceratobasidiaceae</taxon>
        <taxon>Rhizoctonia</taxon>
    </lineage>
</organism>
<comment type="caution">
    <text evidence="1">The sequence shown here is derived from an EMBL/GenBank/DDBJ whole genome shotgun (WGS) entry which is preliminary data.</text>
</comment>